<evidence type="ECO:0000259" key="3">
    <source>
        <dbReference type="PROSITE" id="PS50018"/>
    </source>
</evidence>
<feature type="coiled-coil region" evidence="2">
    <location>
        <begin position="171"/>
        <end position="219"/>
    </location>
</feature>
<dbReference type="InterPro" id="IPR001936">
    <property type="entry name" value="RasGAP_dom"/>
</dbReference>
<gene>
    <name evidence="4" type="ORF">M0812_26726</name>
</gene>
<dbReference type="GO" id="GO:0005096">
    <property type="term" value="F:GTPase activator activity"/>
    <property type="evidence" value="ECO:0007669"/>
    <property type="project" value="UniProtKB-KW"/>
</dbReference>
<evidence type="ECO:0000313" key="5">
    <source>
        <dbReference type="Proteomes" id="UP001146793"/>
    </source>
</evidence>
<dbReference type="PROSITE" id="PS50018">
    <property type="entry name" value="RAS_GTPASE_ACTIV_2"/>
    <property type="match status" value="1"/>
</dbReference>
<keyword evidence="1" id="KW-0343">GTPase activation</keyword>
<dbReference type="PANTHER" id="PTHR10194:SF60">
    <property type="entry name" value="RAS GTPASE-ACTIVATING PROTEIN RASKOL"/>
    <property type="match status" value="1"/>
</dbReference>
<dbReference type="Proteomes" id="UP001146793">
    <property type="component" value="Unassembled WGS sequence"/>
</dbReference>
<sequence length="666" mass="77599">MSGLPQEIYDLFGRFQSLPSINILQMNQENLKEIPIIKVFLRWDLYNLTKFLEQYFPQIDFFPIFLETKKSEQAKKLSEILSHTQFKNVVPKPEDFHKGDEIALLKFFLYLALKDPILNQNQNTNNQNNYSTNLNNQSFPNYRTNQTMHTSQIPKNKQENELIGGEKIEELTSLVEKNEKTQSLLQETENNILKLKNKLETELNEYTQLRQNQQQTQNTSETIQVLNYQTFSDQTENFIQLFSILKDKIAHLCKIIPETFSLKERILLKGMLQTLYNGISDIYITSKKPEKKLIQALFDLFKINGIKDIPESLLHTIKFQIFSVQLSDLQGVLDSCFFILNKLSEKNLFPQNKKKVKASIRNLFIYFVFVKSFKNKFSQTLINEFLIPNNVINIDEEFIHNLTVDIIEIFNNYITGYIDFEKLKTAFGLFIKSFGFQSFESLKKSLEPFSEIDNIIENKKELYFQGIEYLKNELNYSDIIFINAIIDPNNAGGKIQKIHTNLFHFSESIGFTLSIIKMAICQEVQRTPRAGSLFRANNVATKMITQYSLVYGQEFLKELLNPTIKELCKTNLFFETDPSRIEEEINQEEKCNEGMKNLKTWFHKLCDSIFKGMKYAPVGFRIITNTLKSEVKKKFPDNVISSVGGFIFFKIPLPSNSIAAVLQFNR</sequence>
<dbReference type="EMBL" id="JANTQA010000063">
    <property type="protein sequence ID" value="KAJ3427146.1"/>
    <property type="molecule type" value="Genomic_DNA"/>
</dbReference>
<protein>
    <submittedName>
        <fullName evidence="4">Ras gtpase-activating protein</fullName>
    </submittedName>
</protein>
<keyword evidence="2" id="KW-0175">Coiled coil</keyword>
<feature type="domain" description="Ras-GAP" evidence="3">
    <location>
        <begin position="494"/>
        <end position="655"/>
    </location>
</feature>
<evidence type="ECO:0000313" key="4">
    <source>
        <dbReference type="EMBL" id="KAJ3427146.1"/>
    </source>
</evidence>
<comment type="caution">
    <text evidence="4">The sequence shown here is derived from an EMBL/GenBank/DDBJ whole genome shotgun (WGS) entry which is preliminary data.</text>
</comment>
<dbReference type="Pfam" id="PF00616">
    <property type="entry name" value="RasGAP"/>
    <property type="match status" value="1"/>
</dbReference>
<reference evidence="4" key="1">
    <citation type="submission" date="2022-08" db="EMBL/GenBank/DDBJ databases">
        <title>Novel sulphate-reducing endosymbionts in the free-living metamonad Anaeramoeba.</title>
        <authorList>
            <person name="Jerlstrom-Hultqvist J."/>
            <person name="Cepicka I."/>
            <person name="Gallot-Lavallee L."/>
            <person name="Salas-Leiva D."/>
            <person name="Curtis B.A."/>
            <person name="Zahonova K."/>
            <person name="Pipaliya S."/>
            <person name="Dacks J."/>
            <person name="Roger A.J."/>
        </authorList>
    </citation>
    <scope>NUCLEOTIDE SEQUENCE</scope>
    <source>
        <strain evidence="4">Busselton2</strain>
    </source>
</reference>
<dbReference type="AlphaFoldDB" id="A0AAV7YE24"/>
<accession>A0AAV7YE24</accession>
<evidence type="ECO:0000256" key="2">
    <source>
        <dbReference type="SAM" id="Coils"/>
    </source>
</evidence>
<dbReference type="InterPro" id="IPR008936">
    <property type="entry name" value="Rho_GTPase_activation_prot"/>
</dbReference>
<organism evidence="4 5">
    <name type="scientific">Anaeramoeba flamelloides</name>
    <dbReference type="NCBI Taxonomy" id="1746091"/>
    <lineage>
        <taxon>Eukaryota</taxon>
        <taxon>Metamonada</taxon>
        <taxon>Anaeramoebidae</taxon>
        <taxon>Anaeramoeba</taxon>
    </lineage>
</organism>
<dbReference type="PANTHER" id="PTHR10194">
    <property type="entry name" value="RAS GTPASE-ACTIVATING PROTEINS"/>
    <property type="match status" value="1"/>
</dbReference>
<dbReference type="InterPro" id="IPR039360">
    <property type="entry name" value="Ras_GTPase"/>
</dbReference>
<evidence type="ECO:0000256" key="1">
    <source>
        <dbReference type="ARBA" id="ARBA00022468"/>
    </source>
</evidence>
<name>A0AAV7YE24_9EUKA</name>
<dbReference type="Gene3D" id="1.10.506.10">
    <property type="entry name" value="GTPase Activation - p120gap, domain 1"/>
    <property type="match status" value="1"/>
</dbReference>
<proteinExistence type="predicted"/>
<dbReference type="SUPFAM" id="SSF48350">
    <property type="entry name" value="GTPase activation domain, GAP"/>
    <property type="match status" value="1"/>
</dbReference>